<feature type="non-terminal residue" evidence="3">
    <location>
        <position position="1"/>
    </location>
</feature>
<reference evidence="3" key="1">
    <citation type="journal article" date="2014" name="Front. Microbiol.">
        <title>High frequency of phylogenetically diverse reductive dehalogenase-homologous genes in deep subseafloor sedimentary metagenomes.</title>
        <authorList>
            <person name="Kawai M."/>
            <person name="Futagami T."/>
            <person name="Toyoda A."/>
            <person name="Takaki Y."/>
            <person name="Nishi S."/>
            <person name="Hori S."/>
            <person name="Arai W."/>
            <person name="Tsubouchi T."/>
            <person name="Morono Y."/>
            <person name="Uchiyama I."/>
            <person name="Ito T."/>
            <person name="Fujiyama A."/>
            <person name="Inagaki F."/>
            <person name="Takami H."/>
        </authorList>
    </citation>
    <scope>NUCLEOTIDE SEQUENCE</scope>
    <source>
        <strain evidence="3">Expedition CK06-06</strain>
    </source>
</reference>
<feature type="non-terminal residue" evidence="3">
    <location>
        <position position="281"/>
    </location>
</feature>
<dbReference type="Gene3D" id="3.40.50.970">
    <property type="match status" value="1"/>
</dbReference>
<dbReference type="GO" id="GO:0016491">
    <property type="term" value="F:oxidoreductase activity"/>
    <property type="evidence" value="ECO:0007669"/>
    <property type="project" value="UniProtKB-KW"/>
</dbReference>
<comment type="caution">
    <text evidence="3">The sequence shown here is derived from an EMBL/GenBank/DDBJ whole genome shotgun (WGS) entry which is preliminary data.</text>
</comment>
<dbReference type="PANTHER" id="PTHR32154">
    <property type="entry name" value="PYRUVATE-FLAVODOXIN OXIDOREDUCTASE-RELATED"/>
    <property type="match status" value="1"/>
</dbReference>
<dbReference type="InterPro" id="IPR029061">
    <property type="entry name" value="THDP-binding"/>
</dbReference>
<dbReference type="EMBL" id="BART01025043">
    <property type="protein sequence ID" value="GAG96025.1"/>
    <property type="molecule type" value="Genomic_DNA"/>
</dbReference>
<dbReference type="InterPro" id="IPR050722">
    <property type="entry name" value="Pyruvate:ferred/Flavod_OxRd"/>
</dbReference>
<accession>X1BM21</accession>
<evidence type="ECO:0000256" key="1">
    <source>
        <dbReference type="ARBA" id="ARBA00023002"/>
    </source>
</evidence>
<feature type="domain" description="Pyruvate flavodoxin/ferredoxin oxidoreductase pyrimidine binding" evidence="2">
    <location>
        <begin position="24"/>
        <end position="244"/>
    </location>
</feature>
<dbReference type="InterPro" id="IPR002880">
    <property type="entry name" value="Pyrv_Fd/Flavodoxin_OxRdtase_N"/>
</dbReference>
<dbReference type="AlphaFoldDB" id="X1BM21"/>
<proteinExistence type="predicted"/>
<organism evidence="3">
    <name type="scientific">marine sediment metagenome</name>
    <dbReference type="NCBI Taxonomy" id="412755"/>
    <lineage>
        <taxon>unclassified sequences</taxon>
        <taxon>metagenomes</taxon>
        <taxon>ecological metagenomes</taxon>
    </lineage>
</organism>
<evidence type="ECO:0000259" key="2">
    <source>
        <dbReference type="Pfam" id="PF01855"/>
    </source>
</evidence>
<keyword evidence="1" id="KW-0560">Oxidoreductase</keyword>
<sequence length="281" mass="30848">GKRVTTNGNALVSETESLMAEAGVFYPITPSTEMGEIYQDSYAKGKLTAFGEALTAIETEGEHAAQGGAIAMSVTGKRTVNFTSGQGLLYGIEQYYHAPGKLSTMTVEVGARALTKHALNVHCGHDDVYAALDTGWNITFSKNAQHAADQAIILRKVNELSLNPGINAQDGFLTTHLERTFLKPEPGLVREFLGRADDTIDCPTEAQRILFGDKRRRVPSLIDLKNPILLGPVQNQEHYMNGVAARRNNFSENILPFFEEAYKEFAELTGRNYGLISEYNC</sequence>
<dbReference type="Pfam" id="PF01855">
    <property type="entry name" value="POR_N"/>
    <property type="match status" value="1"/>
</dbReference>
<protein>
    <recommendedName>
        <fullName evidence="2">Pyruvate flavodoxin/ferredoxin oxidoreductase pyrimidine binding domain-containing protein</fullName>
    </recommendedName>
</protein>
<dbReference type="GO" id="GO:0006979">
    <property type="term" value="P:response to oxidative stress"/>
    <property type="evidence" value="ECO:0007669"/>
    <property type="project" value="TreeGrafter"/>
</dbReference>
<evidence type="ECO:0000313" key="3">
    <source>
        <dbReference type="EMBL" id="GAG96025.1"/>
    </source>
</evidence>
<name>X1BM21_9ZZZZ</name>
<dbReference type="SUPFAM" id="SSF52518">
    <property type="entry name" value="Thiamin diphosphate-binding fold (THDP-binding)"/>
    <property type="match status" value="1"/>
</dbReference>
<dbReference type="CDD" id="cd07034">
    <property type="entry name" value="TPP_PYR_PFOR_IOR-alpha_like"/>
    <property type="match status" value="1"/>
</dbReference>
<gene>
    <name evidence="3" type="ORF">S01H4_45043</name>
</gene>
<dbReference type="PANTHER" id="PTHR32154:SF0">
    <property type="entry name" value="PYRUVATE-FLAVODOXIN OXIDOREDUCTASE-RELATED"/>
    <property type="match status" value="1"/>
</dbReference>